<dbReference type="EMBL" id="QKWP01000265">
    <property type="protein sequence ID" value="RIB23378.1"/>
    <property type="molecule type" value="Genomic_DNA"/>
</dbReference>
<protein>
    <submittedName>
        <fullName evidence="2">Uncharacterized protein</fullName>
    </submittedName>
</protein>
<dbReference type="AlphaFoldDB" id="A0A397VNB4"/>
<evidence type="ECO:0000313" key="3">
    <source>
        <dbReference type="Proteomes" id="UP000266673"/>
    </source>
</evidence>
<name>A0A397VNB4_9GLOM</name>
<reference evidence="2 3" key="1">
    <citation type="submission" date="2018-06" db="EMBL/GenBank/DDBJ databases">
        <title>Comparative genomics reveals the genomic features of Rhizophagus irregularis, R. cerebriforme, R. diaphanum and Gigaspora rosea, and their symbiotic lifestyle signature.</title>
        <authorList>
            <person name="Morin E."/>
            <person name="San Clemente H."/>
            <person name="Chen E.C.H."/>
            <person name="De La Providencia I."/>
            <person name="Hainaut M."/>
            <person name="Kuo A."/>
            <person name="Kohler A."/>
            <person name="Murat C."/>
            <person name="Tang N."/>
            <person name="Roy S."/>
            <person name="Loubradou J."/>
            <person name="Henrissat B."/>
            <person name="Grigoriev I.V."/>
            <person name="Corradi N."/>
            <person name="Roux C."/>
            <person name="Martin F.M."/>
        </authorList>
    </citation>
    <scope>NUCLEOTIDE SEQUENCE [LARGE SCALE GENOMIC DNA]</scope>
    <source>
        <strain evidence="2 3">DAOM 194757</strain>
    </source>
</reference>
<sequence>MFYYLLYLVALVLDGQMLKDRETPVINHDIKPDLILSYSDTVFGLRIDTVFSGYVSLIEVYFTDTLFHRQLPINS</sequence>
<keyword evidence="1" id="KW-0732">Signal</keyword>
<feature type="signal peptide" evidence="1">
    <location>
        <begin position="1"/>
        <end position="17"/>
    </location>
</feature>
<organism evidence="2 3">
    <name type="scientific">Gigaspora rosea</name>
    <dbReference type="NCBI Taxonomy" id="44941"/>
    <lineage>
        <taxon>Eukaryota</taxon>
        <taxon>Fungi</taxon>
        <taxon>Fungi incertae sedis</taxon>
        <taxon>Mucoromycota</taxon>
        <taxon>Glomeromycotina</taxon>
        <taxon>Glomeromycetes</taxon>
        <taxon>Diversisporales</taxon>
        <taxon>Gigasporaceae</taxon>
        <taxon>Gigaspora</taxon>
    </lineage>
</organism>
<evidence type="ECO:0000313" key="2">
    <source>
        <dbReference type="EMBL" id="RIB23378.1"/>
    </source>
</evidence>
<proteinExistence type="predicted"/>
<comment type="caution">
    <text evidence="2">The sequence shown here is derived from an EMBL/GenBank/DDBJ whole genome shotgun (WGS) entry which is preliminary data.</text>
</comment>
<accession>A0A397VNB4</accession>
<gene>
    <name evidence="2" type="ORF">C2G38_864429</name>
</gene>
<keyword evidence="3" id="KW-1185">Reference proteome</keyword>
<dbReference type="Proteomes" id="UP000266673">
    <property type="component" value="Unassembled WGS sequence"/>
</dbReference>
<feature type="chain" id="PRO_5017239135" evidence="1">
    <location>
        <begin position="18"/>
        <end position="75"/>
    </location>
</feature>
<evidence type="ECO:0000256" key="1">
    <source>
        <dbReference type="SAM" id="SignalP"/>
    </source>
</evidence>